<dbReference type="OrthoDB" id="1752133at2759"/>
<gene>
    <name evidence="2" type="ORF">CMV_003057</name>
</gene>
<sequence>MSDPSRNSFVICKESSLGQREQLGEKFVSNFSRKNRVTCKESTLGQGEQLGVEILSSINGIESEGIKSELSLDLVMRLDRGLDGKWAIGAQALKSTKLSLGKSGAWARPSVERQMGESSSGSGSKPTSVLGDQVTGTELATRCNFKLAKLDSGEANPSGFATSGAAVTHRLGSRDSGLTGGMGFNSVVAMIEPSMLTEVPLILHREPWEVQNGFSPPSVSGNGSEAEFGVDDSGCGSGEKDICVFECEPLSQWEPKQLSEGLLVQDSAEEAQGTEFGPPSNWVSQLMSNFCKMVGFPIVKHKAQCLALFRILEQECLKVNDEGVFKRNTNSGTRGLRELKGLISYVNYDGVSSRGRSRASLTALGVVGSFK</sequence>
<name>A0A8J4RHW1_9ROSI</name>
<protein>
    <submittedName>
        <fullName evidence="2">Uncharacterized protein</fullName>
    </submittedName>
</protein>
<organism evidence="2 3">
    <name type="scientific">Castanea mollissima</name>
    <name type="common">Chinese chestnut</name>
    <dbReference type="NCBI Taxonomy" id="60419"/>
    <lineage>
        <taxon>Eukaryota</taxon>
        <taxon>Viridiplantae</taxon>
        <taxon>Streptophyta</taxon>
        <taxon>Embryophyta</taxon>
        <taxon>Tracheophyta</taxon>
        <taxon>Spermatophyta</taxon>
        <taxon>Magnoliopsida</taxon>
        <taxon>eudicotyledons</taxon>
        <taxon>Gunneridae</taxon>
        <taxon>Pentapetalae</taxon>
        <taxon>rosids</taxon>
        <taxon>fabids</taxon>
        <taxon>Fagales</taxon>
        <taxon>Fagaceae</taxon>
        <taxon>Castanea</taxon>
    </lineage>
</organism>
<evidence type="ECO:0000313" key="3">
    <source>
        <dbReference type="Proteomes" id="UP000737018"/>
    </source>
</evidence>
<evidence type="ECO:0000256" key="1">
    <source>
        <dbReference type="SAM" id="MobiDB-lite"/>
    </source>
</evidence>
<feature type="region of interest" description="Disordered" evidence="1">
    <location>
        <begin position="109"/>
        <end position="130"/>
    </location>
</feature>
<evidence type="ECO:0000313" key="2">
    <source>
        <dbReference type="EMBL" id="KAF3973521.1"/>
    </source>
</evidence>
<dbReference type="EMBL" id="JRKL02000234">
    <property type="protein sequence ID" value="KAF3973521.1"/>
    <property type="molecule type" value="Genomic_DNA"/>
</dbReference>
<reference evidence="2" key="1">
    <citation type="submission" date="2020-03" db="EMBL/GenBank/DDBJ databases">
        <title>Castanea mollissima Vanexum genome sequencing.</title>
        <authorList>
            <person name="Staton M."/>
        </authorList>
    </citation>
    <scope>NUCLEOTIDE SEQUENCE</scope>
    <source>
        <tissue evidence="2">Leaf</tissue>
    </source>
</reference>
<comment type="caution">
    <text evidence="2">The sequence shown here is derived from an EMBL/GenBank/DDBJ whole genome shotgun (WGS) entry which is preliminary data.</text>
</comment>
<dbReference type="AlphaFoldDB" id="A0A8J4RHW1"/>
<proteinExistence type="predicted"/>
<dbReference type="Proteomes" id="UP000737018">
    <property type="component" value="Unassembled WGS sequence"/>
</dbReference>
<keyword evidence="3" id="KW-1185">Reference proteome</keyword>
<accession>A0A8J4RHW1</accession>